<evidence type="ECO:0000313" key="8">
    <source>
        <dbReference type="EMBL" id="EYF04689.1"/>
    </source>
</evidence>
<evidence type="ECO:0000256" key="4">
    <source>
        <dbReference type="ARBA" id="ARBA00023157"/>
    </source>
</evidence>
<evidence type="ECO:0000256" key="5">
    <source>
        <dbReference type="ARBA" id="ARBA00023284"/>
    </source>
</evidence>
<dbReference type="Proteomes" id="UP000019678">
    <property type="component" value="Unassembled WGS sequence"/>
</dbReference>
<protein>
    <submittedName>
        <fullName evidence="8">Periplasmic thiol:disulfide interchange protein DsbA</fullName>
    </submittedName>
</protein>
<keyword evidence="5" id="KW-0676">Redox-active center</keyword>
<gene>
    <name evidence="8" type="ORF">CAP_4164</name>
</gene>
<feature type="compositionally biased region" description="Low complexity" evidence="6">
    <location>
        <begin position="35"/>
        <end position="49"/>
    </location>
</feature>
<evidence type="ECO:0000313" key="9">
    <source>
        <dbReference type="Proteomes" id="UP000019678"/>
    </source>
</evidence>
<keyword evidence="2" id="KW-0732">Signal</keyword>
<evidence type="ECO:0000256" key="3">
    <source>
        <dbReference type="ARBA" id="ARBA00023002"/>
    </source>
</evidence>
<dbReference type="SUPFAM" id="SSF52833">
    <property type="entry name" value="Thioredoxin-like"/>
    <property type="match status" value="1"/>
</dbReference>
<dbReference type="GO" id="GO:0016491">
    <property type="term" value="F:oxidoreductase activity"/>
    <property type="evidence" value="ECO:0007669"/>
    <property type="project" value="UniProtKB-KW"/>
</dbReference>
<dbReference type="InterPro" id="IPR036249">
    <property type="entry name" value="Thioredoxin-like_sf"/>
</dbReference>
<dbReference type="Pfam" id="PF13462">
    <property type="entry name" value="Thioredoxin_4"/>
    <property type="match status" value="1"/>
</dbReference>
<evidence type="ECO:0000256" key="6">
    <source>
        <dbReference type="SAM" id="MobiDB-lite"/>
    </source>
</evidence>
<proteinExistence type="inferred from homology"/>
<dbReference type="Gene3D" id="3.40.30.10">
    <property type="entry name" value="Glutaredoxin"/>
    <property type="match status" value="1"/>
</dbReference>
<evidence type="ECO:0000259" key="7">
    <source>
        <dbReference type="PROSITE" id="PS51352"/>
    </source>
</evidence>
<keyword evidence="4" id="KW-1015">Disulfide bond</keyword>
<dbReference type="PROSITE" id="PS51257">
    <property type="entry name" value="PROKAR_LIPOPROTEIN"/>
    <property type="match status" value="1"/>
</dbReference>
<dbReference type="InterPro" id="IPR012336">
    <property type="entry name" value="Thioredoxin-like_fold"/>
</dbReference>
<evidence type="ECO:0000256" key="2">
    <source>
        <dbReference type="ARBA" id="ARBA00022729"/>
    </source>
</evidence>
<organism evidence="8 9">
    <name type="scientific">Chondromyces apiculatus DSM 436</name>
    <dbReference type="NCBI Taxonomy" id="1192034"/>
    <lineage>
        <taxon>Bacteria</taxon>
        <taxon>Pseudomonadati</taxon>
        <taxon>Myxococcota</taxon>
        <taxon>Polyangia</taxon>
        <taxon>Polyangiales</taxon>
        <taxon>Polyangiaceae</taxon>
        <taxon>Chondromyces</taxon>
    </lineage>
</organism>
<comment type="caution">
    <text evidence="8">The sequence shown here is derived from an EMBL/GenBank/DDBJ whole genome shotgun (WGS) entry which is preliminary data.</text>
</comment>
<dbReference type="EMBL" id="ASRX01000030">
    <property type="protein sequence ID" value="EYF04689.1"/>
    <property type="molecule type" value="Genomic_DNA"/>
</dbReference>
<sequence length="330" mass="34986">MVNRSRSVCAVLLTSVLVGCGSTQSPQSPQFEGDPAALPGPSGAAPLPATESEPEELAGVNTGDLVRRERVLWWKLVNELYAPCSEQAVSIAQCVREARSCAACAPAAQLLADKIHGGAAPPDAQAAYAARFGPDVKQVAIGDSPSRGPENAPVVVVVWSDYECPACKRAMPFIEEAFATHPGQVRLVHKFYPLRAHVHAGPAARAAFAAQKQGKYWEMERMLFDNQLALNDTDLRRYAQELGLQMERFESDRQSDAAGVAIERDVQAGDKAGLQGTPHILINGRAFSYGLFSIDPDLGAWIDLEVKLAGERGASATSSGASPAGPGSAP</sequence>
<reference evidence="8 9" key="1">
    <citation type="submission" date="2013-05" db="EMBL/GenBank/DDBJ databases">
        <title>Genome assembly of Chondromyces apiculatus DSM 436.</title>
        <authorList>
            <person name="Sharma G."/>
            <person name="Khatri I."/>
            <person name="Kaur C."/>
            <person name="Mayilraj S."/>
            <person name="Subramanian S."/>
        </authorList>
    </citation>
    <scope>NUCLEOTIDE SEQUENCE [LARGE SCALE GENOMIC DNA]</scope>
    <source>
        <strain evidence="8 9">DSM 436</strain>
    </source>
</reference>
<dbReference type="STRING" id="1192034.CAP_4164"/>
<dbReference type="PROSITE" id="PS51352">
    <property type="entry name" value="THIOREDOXIN_2"/>
    <property type="match status" value="1"/>
</dbReference>
<name>A0A017T650_9BACT</name>
<keyword evidence="9" id="KW-1185">Reference proteome</keyword>
<accession>A0A017T650</accession>
<dbReference type="eggNOG" id="COG1651">
    <property type="taxonomic scope" value="Bacteria"/>
</dbReference>
<comment type="similarity">
    <text evidence="1">Belongs to the thioredoxin family. DsbA subfamily.</text>
</comment>
<feature type="domain" description="Thioredoxin" evidence="7">
    <location>
        <begin position="115"/>
        <end position="271"/>
    </location>
</feature>
<dbReference type="PANTHER" id="PTHR13887">
    <property type="entry name" value="GLUTATHIONE S-TRANSFERASE KAPPA"/>
    <property type="match status" value="1"/>
</dbReference>
<keyword evidence="3" id="KW-0560">Oxidoreductase</keyword>
<dbReference type="InterPro" id="IPR013766">
    <property type="entry name" value="Thioredoxin_domain"/>
</dbReference>
<dbReference type="PANTHER" id="PTHR13887:SF14">
    <property type="entry name" value="DISULFIDE BOND FORMATION PROTEIN D"/>
    <property type="match status" value="1"/>
</dbReference>
<feature type="region of interest" description="Disordered" evidence="6">
    <location>
        <begin position="24"/>
        <end position="61"/>
    </location>
</feature>
<evidence type="ECO:0000256" key="1">
    <source>
        <dbReference type="ARBA" id="ARBA00005791"/>
    </source>
</evidence>
<dbReference type="AlphaFoldDB" id="A0A017T650"/>